<dbReference type="GO" id="GO:0005737">
    <property type="term" value="C:cytoplasm"/>
    <property type="evidence" value="ECO:0007669"/>
    <property type="project" value="TreeGrafter"/>
</dbReference>
<evidence type="ECO:0000313" key="2">
    <source>
        <dbReference type="EMBL" id="TMJ12540.1"/>
    </source>
</evidence>
<dbReference type="Pfam" id="PF01636">
    <property type="entry name" value="APH"/>
    <property type="match status" value="1"/>
</dbReference>
<dbReference type="GO" id="GO:0006646">
    <property type="term" value="P:phosphatidylethanolamine biosynthetic process"/>
    <property type="evidence" value="ECO:0007669"/>
    <property type="project" value="TreeGrafter"/>
</dbReference>
<reference evidence="2 3" key="1">
    <citation type="journal article" date="2019" name="Nat. Microbiol.">
        <title>Mediterranean grassland soil C-N compound turnover is dependent on rainfall and depth, and is mediated by genomically divergent microorganisms.</title>
        <authorList>
            <person name="Diamond S."/>
            <person name="Andeer P.F."/>
            <person name="Li Z."/>
            <person name="Crits-Christoph A."/>
            <person name="Burstein D."/>
            <person name="Anantharaman K."/>
            <person name="Lane K.R."/>
            <person name="Thomas B.C."/>
            <person name="Pan C."/>
            <person name="Northen T.R."/>
            <person name="Banfield J.F."/>
        </authorList>
    </citation>
    <scope>NUCLEOTIDE SEQUENCE [LARGE SCALE GENOMIC DNA]</scope>
    <source>
        <strain evidence="2">NP_5</strain>
    </source>
</reference>
<dbReference type="Proteomes" id="UP000320393">
    <property type="component" value="Unassembled WGS sequence"/>
</dbReference>
<evidence type="ECO:0000313" key="3">
    <source>
        <dbReference type="Proteomes" id="UP000320393"/>
    </source>
</evidence>
<organism evidence="2 3">
    <name type="scientific">Candidatus Segetimicrobium genomatis</name>
    <dbReference type="NCBI Taxonomy" id="2569760"/>
    <lineage>
        <taxon>Bacteria</taxon>
        <taxon>Bacillati</taxon>
        <taxon>Candidatus Sysuimicrobiota</taxon>
        <taxon>Candidatus Sysuimicrobiia</taxon>
        <taxon>Candidatus Sysuimicrobiales</taxon>
        <taxon>Candidatus Segetimicrobiaceae</taxon>
        <taxon>Candidatus Segetimicrobium</taxon>
    </lineage>
</organism>
<gene>
    <name evidence="2" type="ORF">E6H02_05890</name>
</gene>
<dbReference type="GO" id="GO:0004305">
    <property type="term" value="F:ethanolamine kinase activity"/>
    <property type="evidence" value="ECO:0007669"/>
    <property type="project" value="TreeGrafter"/>
</dbReference>
<dbReference type="PANTHER" id="PTHR22603:SF66">
    <property type="entry name" value="ETHANOLAMINE KINASE"/>
    <property type="match status" value="1"/>
</dbReference>
<dbReference type="AlphaFoldDB" id="A0A537LX25"/>
<feature type="domain" description="Aminoglycoside phosphotransferase" evidence="1">
    <location>
        <begin position="34"/>
        <end position="244"/>
    </location>
</feature>
<comment type="caution">
    <text evidence="2">The sequence shown here is derived from an EMBL/GenBank/DDBJ whole genome shotgun (WGS) entry which is preliminary data.</text>
</comment>
<sequence length="305" mass="33348">MNSGHTSARGAASMTTIEQAIARIPGWAGATVSVTPLSGGITNLNYRVDVNGESFVVGLSSDDTEVLGIDQRLTHQSTLAAAETGVGPEVAHFFPDDGILVTRFIFGRRLSTGEVAQPEMLHRVVRSMHRYHDGPALASHFSPFRTLHAYLRGTQAHGATLPEDIAEMYDRLTAVEAAVRGGEIVRPCHNDLWESNLLDDGTLIRIIDWEYAGMGDVHFDLANLAAHNRFSEAQDEALLHAYFGTVSRAAVARIERLKIAAELREAMWAVAAQDLDATAASGFDCPGYARTHFDRCRQLLRNLRL</sequence>
<dbReference type="InterPro" id="IPR002575">
    <property type="entry name" value="Aminoglycoside_PTrfase"/>
</dbReference>
<dbReference type="Gene3D" id="3.90.1200.10">
    <property type="match status" value="1"/>
</dbReference>
<evidence type="ECO:0000259" key="1">
    <source>
        <dbReference type="Pfam" id="PF01636"/>
    </source>
</evidence>
<proteinExistence type="predicted"/>
<dbReference type="SUPFAM" id="SSF56112">
    <property type="entry name" value="Protein kinase-like (PK-like)"/>
    <property type="match status" value="1"/>
</dbReference>
<dbReference type="InterPro" id="IPR011009">
    <property type="entry name" value="Kinase-like_dom_sf"/>
</dbReference>
<accession>A0A537LX25</accession>
<dbReference type="CDD" id="cd05151">
    <property type="entry name" value="ChoK-like"/>
    <property type="match status" value="1"/>
</dbReference>
<dbReference type="Gene3D" id="3.30.200.20">
    <property type="entry name" value="Phosphorylase Kinase, domain 1"/>
    <property type="match status" value="1"/>
</dbReference>
<name>A0A537LX25_9BACT</name>
<dbReference type="PANTHER" id="PTHR22603">
    <property type="entry name" value="CHOLINE/ETHANOALAMINE KINASE"/>
    <property type="match status" value="1"/>
</dbReference>
<dbReference type="EMBL" id="VBAM01000182">
    <property type="protein sequence ID" value="TMJ12540.1"/>
    <property type="molecule type" value="Genomic_DNA"/>
</dbReference>
<protein>
    <recommendedName>
        <fullName evidence="1">Aminoglycoside phosphotransferase domain-containing protein</fullName>
    </recommendedName>
</protein>